<dbReference type="OrthoDB" id="3799525at2759"/>
<name>A0A9W9BZA2_9PLEO</name>
<evidence type="ECO:0000313" key="2">
    <source>
        <dbReference type="Proteomes" id="UP001140562"/>
    </source>
</evidence>
<evidence type="ECO:0000313" key="1">
    <source>
        <dbReference type="EMBL" id="KAJ4335679.1"/>
    </source>
</evidence>
<protein>
    <submittedName>
        <fullName evidence="1">Uncharacterized protein</fullName>
    </submittedName>
</protein>
<organism evidence="1 2">
    <name type="scientific">Didymella glomerata</name>
    <dbReference type="NCBI Taxonomy" id="749621"/>
    <lineage>
        <taxon>Eukaryota</taxon>
        <taxon>Fungi</taxon>
        <taxon>Dikarya</taxon>
        <taxon>Ascomycota</taxon>
        <taxon>Pezizomycotina</taxon>
        <taxon>Dothideomycetes</taxon>
        <taxon>Pleosporomycetidae</taxon>
        <taxon>Pleosporales</taxon>
        <taxon>Pleosporineae</taxon>
        <taxon>Didymellaceae</taxon>
        <taxon>Didymella</taxon>
    </lineage>
</organism>
<dbReference type="AlphaFoldDB" id="A0A9W9BZA2"/>
<proteinExistence type="predicted"/>
<gene>
    <name evidence="1" type="ORF">N0V87_005937</name>
</gene>
<reference evidence="1" key="1">
    <citation type="submission" date="2022-10" db="EMBL/GenBank/DDBJ databases">
        <title>Tapping the CABI collections for fungal endophytes: first genome assemblies for Collariella, Neodidymelliopsis, Ascochyta clinopodiicola, Didymella pomorum, Didymosphaeria variabile, Neocosmospora piperis and Neocucurbitaria cava.</title>
        <authorList>
            <person name="Hill R."/>
        </authorList>
    </citation>
    <scope>NUCLEOTIDE SEQUENCE</scope>
    <source>
        <strain evidence="1">IMI 360193</strain>
    </source>
</reference>
<sequence>MTVSEILAFLPNSMNSADVIYRMVSNGGTRKTIHAMINTFRNFEAEWSTNCCGETMYRTMHKAGFTDWTITKHDLWHDSQRSAWDANRLDVGKLRTVSVSGAAGNVSFRSLARNVRMMPEGDDALDLTGMVRYCVQNAEDGWMYPKDYEELLDLLGGPAKKGAAAHTQASAAACKCRNGQSPLLQRVTAREERATAKIAVEEEDMGSVASHSGTGFAGEDDPYSAYTFGGPRRTPPYRHLERIELPHAWDISGWAENLRWAFEQRMLFSRESPEALEWTESPEHMAHIERVRTQREWASDELLELLAEDD</sequence>
<accession>A0A9W9BZA2</accession>
<comment type="caution">
    <text evidence="1">The sequence shown here is derived from an EMBL/GenBank/DDBJ whole genome shotgun (WGS) entry which is preliminary data.</text>
</comment>
<dbReference type="EMBL" id="JAPEUV010000058">
    <property type="protein sequence ID" value="KAJ4335679.1"/>
    <property type="molecule type" value="Genomic_DNA"/>
</dbReference>
<dbReference type="Proteomes" id="UP001140562">
    <property type="component" value="Unassembled WGS sequence"/>
</dbReference>
<keyword evidence="2" id="KW-1185">Reference proteome</keyword>